<dbReference type="EMBL" id="CAJNIZ010029770">
    <property type="protein sequence ID" value="CAE7518604.1"/>
    <property type="molecule type" value="Genomic_DNA"/>
</dbReference>
<dbReference type="Proteomes" id="UP000649617">
    <property type="component" value="Unassembled WGS sequence"/>
</dbReference>
<keyword evidence="4" id="KW-1185">Reference proteome</keyword>
<dbReference type="AlphaFoldDB" id="A0A812T7S2"/>
<sequence length="484" mass="52787">GSVLKQRLALTVIESKPARSLAGRAWRPSELLVVLELLGVVLEHPELGGGLRLHVLGRGVHGLVGPRVVGLRGVGHVVVPLAAPAGHLAREVLLQRLDGSVHHGRGVPVLGPLLAVHHPLGQVRRPGLRQRPNRGRMAEEAALDLLRRLAGDFNVRDARKLYQIAKREFPDQPAVTVNRARDALRGDVARQVLAPKPRSLGKSAAEGPNDRLQADLIDFFQNTRSAKKYGLVVTDVFTREAVTRALPNKNAETVARAAAEAIPDLVQDEGNYVVTTDEGNEFRTLEANLPQGAVHRQKRPEDRNATAVVDRTIQTLKKDLAGEVARRGGKWDDHVADATEAYNARPHEAVHAAPEDVETQPATQFRVLQDNAEKFQHNKQLMEGRQARLQQAGAFRAPTNANRSFQPSYGPAKDLAGFDSITVRATDGSETLLKHALPVPRGSAEPKAALTRRPPPAPVRQLRDFNAGPAVRLAPADRPLRRLE</sequence>
<evidence type="ECO:0000313" key="3">
    <source>
        <dbReference type="EMBL" id="CAE7518604.1"/>
    </source>
</evidence>
<organism evidence="3 4">
    <name type="scientific">Symbiodinium pilosum</name>
    <name type="common">Dinoflagellate</name>
    <dbReference type="NCBI Taxonomy" id="2952"/>
    <lineage>
        <taxon>Eukaryota</taxon>
        <taxon>Sar</taxon>
        <taxon>Alveolata</taxon>
        <taxon>Dinophyceae</taxon>
        <taxon>Suessiales</taxon>
        <taxon>Symbiodiniaceae</taxon>
        <taxon>Symbiodinium</taxon>
    </lineage>
</organism>
<dbReference type="InterPro" id="IPR012337">
    <property type="entry name" value="RNaseH-like_sf"/>
</dbReference>
<feature type="domain" description="Integrase catalytic" evidence="2">
    <location>
        <begin position="204"/>
        <end position="362"/>
    </location>
</feature>
<reference evidence="3" key="1">
    <citation type="submission" date="2021-02" db="EMBL/GenBank/DDBJ databases">
        <authorList>
            <person name="Dougan E. K."/>
            <person name="Rhodes N."/>
            <person name="Thang M."/>
            <person name="Chan C."/>
        </authorList>
    </citation>
    <scope>NUCLEOTIDE SEQUENCE</scope>
</reference>
<accession>A0A812T7S2</accession>
<dbReference type="InterPro" id="IPR001584">
    <property type="entry name" value="Integrase_cat-core"/>
</dbReference>
<evidence type="ECO:0000256" key="1">
    <source>
        <dbReference type="SAM" id="MobiDB-lite"/>
    </source>
</evidence>
<dbReference type="GO" id="GO:0015074">
    <property type="term" value="P:DNA integration"/>
    <property type="evidence" value="ECO:0007669"/>
    <property type="project" value="InterPro"/>
</dbReference>
<dbReference type="SUPFAM" id="SSF53098">
    <property type="entry name" value="Ribonuclease H-like"/>
    <property type="match status" value="1"/>
</dbReference>
<dbReference type="OrthoDB" id="447900at2759"/>
<name>A0A812T7S2_SYMPI</name>
<gene>
    <name evidence="3" type="ORF">SPIL2461_LOCUS13561</name>
</gene>
<comment type="caution">
    <text evidence="3">The sequence shown here is derived from an EMBL/GenBank/DDBJ whole genome shotgun (WGS) entry which is preliminary data.</text>
</comment>
<dbReference type="InterPro" id="IPR036397">
    <property type="entry name" value="RNaseH_sf"/>
</dbReference>
<proteinExistence type="predicted"/>
<dbReference type="GO" id="GO:0003676">
    <property type="term" value="F:nucleic acid binding"/>
    <property type="evidence" value="ECO:0007669"/>
    <property type="project" value="InterPro"/>
</dbReference>
<evidence type="ECO:0000259" key="2">
    <source>
        <dbReference type="PROSITE" id="PS50994"/>
    </source>
</evidence>
<protein>
    <recommendedName>
        <fullName evidence="2">Integrase catalytic domain-containing protein</fullName>
    </recommendedName>
</protein>
<evidence type="ECO:0000313" key="4">
    <source>
        <dbReference type="Proteomes" id="UP000649617"/>
    </source>
</evidence>
<feature type="non-terminal residue" evidence="3">
    <location>
        <position position="1"/>
    </location>
</feature>
<dbReference type="Gene3D" id="3.30.420.10">
    <property type="entry name" value="Ribonuclease H-like superfamily/Ribonuclease H"/>
    <property type="match status" value="1"/>
</dbReference>
<feature type="region of interest" description="Disordered" evidence="1">
    <location>
        <begin position="436"/>
        <end position="484"/>
    </location>
</feature>
<dbReference type="PROSITE" id="PS50994">
    <property type="entry name" value="INTEGRASE"/>
    <property type="match status" value="1"/>
</dbReference>